<evidence type="ECO:0008006" key="2">
    <source>
        <dbReference type="Google" id="ProtNLM"/>
    </source>
</evidence>
<gene>
    <name evidence="1" type="ORF">METZ01_LOCUS248470</name>
</gene>
<dbReference type="EMBL" id="UINC01065687">
    <property type="protein sequence ID" value="SVB95616.1"/>
    <property type="molecule type" value="Genomic_DNA"/>
</dbReference>
<dbReference type="Gene3D" id="3.40.50.2300">
    <property type="match status" value="1"/>
</dbReference>
<dbReference type="SUPFAM" id="SSF53822">
    <property type="entry name" value="Periplasmic binding protein-like I"/>
    <property type="match status" value="1"/>
</dbReference>
<sequence>VQVLANAIELAGSLDRTAIREAVAATDMDTVIGHVTFRQDGTGVVESPILQYQSGNVEIVWPSEFATADLVSPAPPFKGR</sequence>
<proteinExistence type="predicted"/>
<name>A0A382I7L9_9ZZZZ</name>
<protein>
    <recommendedName>
        <fullName evidence="2">Leucine-binding protein domain-containing protein</fullName>
    </recommendedName>
</protein>
<evidence type="ECO:0000313" key="1">
    <source>
        <dbReference type="EMBL" id="SVB95616.1"/>
    </source>
</evidence>
<accession>A0A382I7L9</accession>
<organism evidence="1">
    <name type="scientific">marine metagenome</name>
    <dbReference type="NCBI Taxonomy" id="408172"/>
    <lineage>
        <taxon>unclassified sequences</taxon>
        <taxon>metagenomes</taxon>
        <taxon>ecological metagenomes</taxon>
    </lineage>
</organism>
<dbReference type="InterPro" id="IPR028082">
    <property type="entry name" value="Peripla_BP_I"/>
</dbReference>
<feature type="non-terminal residue" evidence="1">
    <location>
        <position position="1"/>
    </location>
</feature>
<reference evidence="1" key="1">
    <citation type="submission" date="2018-05" db="EMBL/GenBank/DDBJ databases">
        <authorList>
            <person name="Lanie J.A."/>
            <person name="Ng W.-L."/>
            <person name="Kazmierczak K.M."/>
            <person name="Andrzejewski T.M."/>
            <person name="Davidsen T.M."/>
            <person name="Wayne K.J."/>
            <person name="Tettelin H."/>
            <person name="Glass J.I."/>
            <person name="Rusch D."/>
            <person name="Podicherti R."/>
            <person name="Tsui H.-C.T."/>
            <person name="Winkler M.E."/>
        </authorList>
    </citation>
    <scope>NUCLEOTIDE SEQUENCE</scope>
</reference>
<dbReference type="AlphaFoldDB" id="A0A382I7L9"/>